<dbReference type="Pfam" id="PF04296">
    <property type="entry name" value="YlxR"/>
    <property type="match status" value="1"/>
</dbReference>
<dbReference type="EMBL" id="JBHTKH010000001">
    <property type="protein sequence ID" value="MFD1052786.1"/>
    <property type="molecule type" value="Genomic_DNA"/>
</dbReference>
<organism evidence="3 4">
    <name type="scientific">Terrabacter terrigena</name>
    <dbReference type="NCBI Taxonomy" id="574718"/>
    <lineage>
        <taxon>Bacteria</taxon>
        <taxon>Bacillati</taxon>
        <taxon>Actinomycetota</taxon>
        <taxon>Actinomycetes</taxon>
        <taxon>Micrococcales</taxon>
        <taxon>Intrasporangiaceae</taxon>
        <taxon>Terrabacter</taxon>
    </lineage>
</organism>
<proteinExistence type="predicted"/>
<feature type="region of interest" description="Disordered" evidence="1">
    <location>
        <begin position="1"/>
        <end position="68"/>
    </location>
</feature>
<evidence type="ECO:0000313" key="3">
    <source>
        <dbReference type="EMBL" id="MFD1052786.1"/>
    </source>
</evidence>
<dbReference type="Gene3D" id="3.30.1230.10">
    <property type="entry name" value="YlxR-like"/>
    <property type="match status" value="1"/>
</dbReference>
<evidence type="ECO:0000256" key="1">
    <source>
        <dbReference type="SAM" id="MobiDB-lite"/>
    </source>
</evidence>
<protein>
    <submittedName>
        <fullName evidence="3">YlxR family protein</fullName>
    </submittedName>
</protein>
<comment type="caution">
    <text evidence="3">The sequence shown here is derived from an EMBL/GenBank/DDBJ whole genome shotgun (WGS) entry which is preliminary data.</text>
</comment>
<name>A0ABW3MQ40_9MICO</name>
<sequence>MQHPAAASRSRPKTSEHALGSAPRGRIGTRGHLQAGTAYDRPGDQTRPGGVSSGRQAPRGAGERVDAVDLSVADRTGLRAEPSRTCVGCRGSDSWSALLRVVAATDEDTGNGPVMLRPDPRHRMPGRGAWVHPTPECFELAVRRKAFGRGLRVQAGVDVSAVARHLGIQQT</sequence>
<dbReference type="RefSeq" id="WP_386049972.1">
    <property type="nucleotide sequence ID" value="NZ_JBHTKH010000001.1"/>
</dbReference>
<dbReference type="InterPro" id="IPR035931">
    <property type="entry name" value="YlxR-like_sf"/>
</dbReference>
<accession>A0ABW3MQ40</accession>
<feature type="domain" description="YlxR" evidence="2">
    <location>
        <begin position="84"/>
        <end position="155"/>
    </location>
</feature>
<dbReference type="InterPro" id="IPR007393">
    <property type="entry name" value="YlxR_dom"/>
</dbReference>
<keyword evidence="4" id="KW-1185">Reference proteome</keyword>
<evidence type="ECO:0000259" key="2">
    <source>
        <dbReference type="Pfam" id="PF04296"/>
    </source>
</evidence>
<dbReference type="SUPFAM" id="SSF64376">
    <property type="entry name" value="YlxR-like"/>
    <property type="match status" value="1"/>
</dbReference>
<gene>
    <name evidence="3" type="ORF">ACFQ2V_00590</name>
</gene>
<reference evidence="4" key="1">
    <citation type="journal article" date="2019" name="Int. J. Syst. Evol. Microbiol.">
        <title>The Global Catalogue of Microorganisms (GCM) 10K type strain sequencing project: providing services to taxonomists for standard genome sequencing and annotation.</title>
        <authorList>
            <consortium name="The Broad Institute Genomics Platform"/>
            <consortium name="The Broad Institute Genome Sequencing Center for Infectious Disease"/>
            <person name="Wu L."/>
            <person name="Ma J."/>
        </authorList>
    </citation>
    <scope>NUCLEOTIDE SEQUENCE [LARGE SCALE GENOMIC DNA]</scope>
    <source>
        <strain evidence="4">CCUG 57508</strain>
    </source>
</reference>
<evidence type="ECO:0000313" key="4">
    <source>
        <dbReference type="Proteomes" id="UP001597046"/>
    </source>
</evidence>
<dbReference type="PANTHER" id="PTHR34215:SF1">
    <property type="entry name" value="YLXR DOMAIN-CONTAINING PROTEIN"/>
    <property type="match status" value="1"/>
</dbReference>
<dbReference type="InterPro" id="IPR037465">
    <property type="entry name" value="YlxR"/>
</dbReference>
<dbReference type="Proteomes" id="UP001597046">
    <property type="component" value="Unassembled WGS sequence"/>
</dbReference>
<dbReference type="PANTHER" id="PTHR34215">
    <property type="entry name" value="BLL0784 PROTEIN"/>
    <property type="match status" value="1"/>
</dbReference>